<evidence type="ECO:0000313" key="3">
    <source>
        <dbReference type="Proteomes" id="UP001454086"/>
    </source>
</evidence>
<dbReference type="CDD" id="cd07033">
    <property type="entry name" value="TPP_PYR_DXS_TK_like"/>
    <property type="match status" value="1"/>
</dbReference>
<dbReference type="InterPro" id="IPR029061">
    <property type="entry name" value="THDP-binding"/>
</dbReference>
<proteinExistence type="predicted"/>
<name>A0ABV1D3Y1_9FIRM</name>
<dbReference type="Gene3D" id="3.40.50.970">
    <property type="match status" value="1"/>
</dbReference>
<organism evidence="2 3">
    <name type="scientific">Enterocloster hominis</name>
    <name type="common">ex Hitch et al. 2024</name>
    <dbReference type="NCBI Taxonomy" id="1917870"/>
    <lineage>
        <taxon>Bacteria</taxon>
        <taxon>Bacillati</taxon>
        <taxon>Bacillota</taxon>
        <taxon>Clostridia</taxon>
        <taxon>Lachnospirales</taxon>
        <taxon>Lachnospiraceae</taxon>
        <taxon>Enterocloster</taxon>
    </lineage>
</organism>
<dbReference type="Pfam" id="PF02779">
    <property type="entry name" value="Transket_pyr"/>
    <property type="match status" value="1"/>
</dbReference>
<comment type="caution">
    <text evidence="2">The sequence shown here is derived from an EMBL/GenBank/DDBJ whole genome shotgun (WGS) entry which is preliminary data.</text>
</comment>
<dbReference type="PANTHER" id="PTHR43825:SF1">
    <property type="entry name" value="TRANSKETOLASE-LIKE PYRIMIDINE-BINDING DOMAIN-CONTAINING PROTEIN"/>
    <property type="match status" value="1"/>
</dbReference>
<dbReference type="InterPro" id="IPR033248">
    <property type="entry name" value="Transketolase_C"/>
</dbReference>
<accession>A0ABV1D3Y1</accession>
<evidence type="ECO:0000313" key="2">
    <source>
        <dbReference type="EMBL" id="MEQ2425091.1"/>
    </source>
</evidence>
<dbReference type="InterPro" id="IPR009014">
    <property type="entry name" value="Transketo_C/PFOR_II"/>
</dbReference>
<reference evidence="2 3" key="1">
    <citation type="submission" date="2024-03" db="EMBL/GenBank/DDBJ databases">
        <title>Human intestinal bacterial collection.</title>
        <authorList>
            <person name="Pauvert C."/>
            <person name="Hitch T.C.A."/>
            <person name="Clavel T."/>
        </authorList>
    </citation>
    <scope>NUCLEOTIDE SEQUENCE [LARGE SCALE GENOMIC DNA]</scope>
    <source>
        <strain evidence="2 3">CLA-SR-H021</strain>
    </source>
</reference>
<gene>
    <name evidence="2" type="ORF">WMQ36_08910</name>
</gene>
<dbReference type="SUPFAM" id="SSF52922">
    <property type="entry name" value="TK C-terminal domain-like"/>
    <property type="match status" value="1"/>
</dbReference>
<keyword evidence="3" id="KW-1185">Reference proteome</keyword>
<dbReference type="InterPro" id="IPR051157">
    <property type="entry name" value="PDH/Transketolase"/>
</dbReference>
<protein>
    <submittedName>
        <fullName evidence="2">Transketolase C-terminal domain-containing protein</fullName>
    </submittedName>
</protein>
<dbReference type="Proteomes" id="UP001454086">
    <property type="component" value="Unassembled WGS sequence"/>
</dbReference>
<dbReference type="PANTHER" id="PTHR43825">
    <property type="entry name" value="PYRUVATE DEHYDROGENASE E1 COMPONENT"/>
    <property type="match status" value="1"/>
</dbReference>
<dbReference type="Gene3D" id="3.40.50.920">
    <property type="match status" value="1"/>
</dbReference>
<dbReference type="SMART" id="SM00861">
    <property type="entry name" value="Transket_pyr"/>
    <property type="match status" value="1"/>
</dbReference>
<dbReference type="EMBL" id="JBBMFM010000024">
    <property type="protein sequence ID" value="MEQ2425091.1"/>
    <property type="molecule type" value="Genomic_DNA"/>
</dbReference>
<dbReference type="Pfam" id="PF02780">
    <property type="entry name" value="Transketolase_C"/>
    <property type="match status" value="1"/>
</dbReference>
<dbReference type="RefSeq" id="WP_008716090.1">
    <property type="nucleotide sequence ID" value="NZ_JBBMFM010000024.1"/>
</dbReference>
<feature type="domain" description="Transketolase-like pyrimidine-binding" evidence="1">
    <location>
        <begin position="5"/>
        <end position="171"/>
    </location>
</feature>
<sequence length="311" mass="33783">MADFRGTREAFAQALIDMSETNDKIMFVAPDSLKAMRATKFAELHPAQYVEVGIAEQSAVDAAAGMAACGLIPYVGTYAGFLTMRACEQMRTFVAYPDLNVKFVGINAGLLGGEREGVTHQFYEDIGILSNIPNFTIFTPADASQTYHAVKAAAEIKGPVYIRAGSGREKDVYEKDVPFSMDGIRILKRYGTDTLLLSSGFVLDRALRAADLLKEKGIDITVGDINIINAKNPDKVIMEIRKAKRIVTVEDHNIHGGLGAYISKLVVENDPKRVSRIGLSSFGESGPADELADYYGFAPENIAAVVEQGME</sequence>
<dbReference type="SUPFAM" id="SSF52518">
    <property type="entry name" value="Thiamin diphosphate-binding fold (THDP-binding)"/>
    <property type="match status" value="1"/>
</dbReference>
<evidence type="ECO:0000259" key="1">
    <source>
        <dbReference type="SMART" id="SM00861"/>
    </source>
</evidence>
<dbReference type="InterPro" id="IPR005475">
    <property type="entry name" value="Transketolase-like_Pyr-bd"/>
</dbReference>